<sequence>MWFQTLKARQTIQRIVTNNSKGLFAAIEYSDRKTEVHSLKRETAPLTLDDGCCVGFLCHENEGMSLVAIGTCSKGRPMIEFRVWDVMTSLGFTAKEVVVQDVNKSHLNEGKFKALVNISDFLLGQANLKLDTIGSYLALAVRPGIVLLWHCIKMDVTISFELVTILKPSLMVQEISLIFPEKTSMPSIVVGEAGGVRIFTPAKFEHPDSTLLSESGDTKFVSTCLSFPSNDTLHVQEIQRVSLNTAILSDTDGCLWFMCKDSIKQICLPSSKNGHGIFAVFPNCFLATVHQNQTINLYRLSSVLSSVENGLTLQPKHIIFSNCQLSCLAFIEECVLAAGSSSNKTLSLWIGVDHVLRGKDC</sequence>
<keyword evidence="2" id="KW-1185">Reference proteome</keyword>
<proteinExistence type="predicted"/>
<evidence type="ECO:0000313" key="2">
    <source>
        <dbReference type="Proteomes" id="UP000001593"/>
    </source>
</evidence>
<reference evidence="1 2" key="1">
    <citation type="journal article" date="2007" name="Science">
        <title>Sea anemone genome reveals ancestral eumetazoan gene repertoire and genomic organization.</title>
        <authorList>
            <person name="Putnam N.H."/>
            <person name="Srivastava M."/>
            <person name="Hellsten U."/>
            <person name="Dirks B."/>
            <person name="Chapman J."/>
            <person name="Salamov A."/>
            <person name="Terry A."/>
            <person name="Shapiro H."/>
            <person name="Lindquist E."/>
            <person name="Kapitonov V.V."/>
            <person name="Jurka J."/>
            <person name="Genikhovich G."/>
            <person name="Grigoriev I.V."/>
            <person name="Lucas S.M."/>
            <person name="Steele R.E."/>
            <person name="Finnerty J.R."/>
            <person name="Technau U."/>
            <person name="Martindale M.Q."/>
            <person name="Rokhsar D.S."/>
        </authorList>
    </citation>
    <scope>NUCLEOTIDE SEQUENCE [LARGE SCALE GENOMIC DNA]</scope>
    <source>
        <strain evidence="2">CH2 X CH6</strain>
    </source>
</reference>
<protein>
    <submittedName>
        <fullName evidence="1">Uncharacterized protein</fullName>
    </submittedName>
</protein>
<evidence type="ECO:0000313" key="1">
    <source>
        <dbReference type="EMBL" id="EDO33289.1"/>
    </source>
</evidence>
<accession>A7SSN6</accession>
<dbReference type="HOGENOM" id="CLU_767922_0_0_1"/>
<gene>
    <name evidence="1" type="ORF">NEMVEDRAFT_v1g247170</name>
</gene>
<dbReference type="Proteomes" id="UP000001593">
    <property type="component" value="Unassembled WGS sequence"/>
</dbReference>
<dbReference type="AlphaFoldDB" id="A7SSN6"/>
<dbReference type="OMA" id="MWFQTLK"/>
<dbReference type="SUPFAM" id="SSF50978">
    <property type="entry name" value="WD40 repeat-like"/>
    <property type="match status" value="1"/>
</dbReference>
<name>A7SSN6_NEMVE</name>
<dbReference type="EMBL" id="DS469780">
    <property type="protein sequence ID" value="EDO33289.1"/>
    <property type="molecule type" value="Genomic_DNA"/>
</dbReference>
<dbReference type="InParanoid" id="A7SSN6"/>
<organism evidence="1 2">
    <name type="scientific">Nematostella vectensis</name>
    <name type="common">Starlet sea anemone</name>
    <dbReference type="NCBI Taxonomy" id="45351"/>
    <lineage>
        <taxon>Eukaryota</taxon>
        <taxon>Metazoa</taxon>
        <taxon>Cnidaria</taxon>
        <taxon>Anthozoa</taxon>
        <taxon>Hexacorallia</taxon>
        <taxon>Actiniaria</taxon>
        <taxon>Edwardsiidae</taxon>
        <taxon>Nematostella</taxon>
    </lineage>
</organism>
<dbReference type="InterPro" id="IPR036322">
    <property type="entry name" value="WD40_repeat_dom_sf"/>
</dbReference>